<dbReference type="InterPro" id="IPR003812">
    <property type="entry name" value="Fido"/>
</dbReference>
<sequence length="377" mass="44583">MDKQIIQEFNKLYFSKKQLQRRVYNREELEEIWELISQERKDKSVKLSFKYAENGGLWFCVTDDIQNDLDFIESINKSDVLGYLSKRSKNRIIEDGLLKEVVSNLRFNDIKFDNQLVIKNIKDVDREKLCYEDRVLLNLYDFLEKVGKEKVKVDDTYINKVYVDIFLEEPSSNKELLEELSDFINANSKYNDIVKASIIYYYIITFKPFNKYNNLMANILAFLHLINKSYNLVRYFSLLKTVLDEEKKYLNAIEDSKVSDGDITYFIKYYVKSIKTSINGLNREINCKYGKKIIKELLERKNIALEDRQITFINNTIASNNVVTIDVYKSKNNISYETARTDLTHLVTLGFFKISKVGKKYEYYINDIATIVESFEE</sequence>
<feature type="domain" description="Fido" evidence="1">
    <location>
        <begin position="124"/>
        <end position="272"/>
    </location>
</feature>
<evidence type="ECO:0000313" key="3">
    <source>
        <dbReference type="Proteomes" id="UP000775179"/>
    </source>
</evidence>
<dbReference type="EMBL" id="JAIFTX010000025">
    <property type="protein sequence ID" value="MBX7291474.1"/>
    <property type="molecule type" value="Genomic_DNA"/>
</dbReference>
<dbReference type="RefSeq" id="WP_021876817.1">
    <property type="nucleotide sequence ID" value="NZ_CP018624.1"/>
</dbReference>
<name>A0ABD4RJ43_9CLOT</name>
<protein>
    <submittedName>
        <fullName evidence="2">Fic family protein</fullName>
    </submittedName>
</protein>
<proteinExistence type="predicted"/>
<dbReference type="Proteomes" id="UP000775179">
    <property type="component" value="Unassembled WGS sequence"/>
</dbReference>
<accession>A0ABD4RJ43</accession>
<evidence type="ECO:0000259" key="1">
    <source>
        <dbReference type="PROSITE" id="PS51459"/>
    </source>
</evidence>
<dbReference type="Gene3D" id="1.10.3290.10">
    <property type="entry name" value="Fido-like domain"/>
    <property type="match status" value="1"/>
</dbReference>
<evidence type="ECO:0000313" key="2">
    <source>
        <dbReference type="EMBL" id="MBX7291474.1"/>
    </source>
</evidence>
<comment type="caution">
    <text evidence="2">The sequence shown here is derived from an EMBL/GenBank/DDBJ whole genome shotgun (WGS) entry which is preliminary data.</text>
</comment>
<dbReference type="AlphaFoldDB" id="A0ABD4RJ43"/>
<dbReference type="SUPFAM" id="SSF140931">
    <property type="entry name" value="Fic-like"/>
    <property type="match status" value="1"/>
</dbReference>
<organism evidence="2 3">
    <name type="scientific">Clostridium chauvoei</name>
    <dbReference type="NCBI Taxonomy" id="46867"/>
    <lineage>
        <taxon>Bacteria</taxon>
        <taxon>Bacillati</taxon>
        <taxon>Bacillota</taxon>
        <taxon>Clostridia</taxon>
        <taxon>Eubacteriales</taxon>
        <taxon>Clostridiaceae</taxon>
        <taxon>Clostridium</taxon>
    </lineage>
</organism>
<reference evidence="2 3" key="1">
    <citation type="submission" date="2021-08" db="EMBL/GenBank/DDBJ databases">
        <title>Genome sequence analysis of Clostridium chauvoei strains of European origin and evaluation of typing options for outbreak investigations.</title>
        <authorList>
            <person name="Abdel-Glil M."/>
            <person name="Thomas P."/>
            <person name="Seyboldt C."/>
        </authorList>
    </citation>
    <scope>NUCLEOTIDE SEQUENCE [LARGE SCALE GENOMIC DNA]</scope>
    <source>
        <strain evidence="2 3">S0260-09</strain>
    </source>
</reference>
<dbReference type="PROSITE" id="PS51459">
    <property type="entry name" value="FIDO"/>
    <property type="match status" value="1"/>
</dbReference>
<gene>
    <name evidence="2" type="ORF">K4H94_10700</name>
</gene>
<dbReference type="InterPro" id="IPR036597">
    <property type="entry name" value="Fido-like_dom_sf"/>
</dbReference>